<evidence type="ECO:0000313" key="2">
    <source>
        <dbReference type="EMBL" id="EHK57730.1"/>
    </source>
</evidence>
<gene>
    <name evidence="2" type="ORF">MAXJ12_08404</name>
</gene>
<feature type="transmembrane region" description="Helical" evidence="1">
    <location>
        <begin position="6"/>
        <end position="28"/>
    </location>
</feature>
<organism evidence="2 3">
    <name type="scientific">Mesorhizobium alhagi CCNWXJ12-2</name>
    <dbReference type="NCBI Taxonomy" id="1107882"/>
    <lineage>
        <taxon>Bacteria</taxon>
        <taxon>Pseudomonadati</taxon>
        <taxon>Pseudomonadota</taxon>
        <taxon>Alphaproteobacteria</taxon>
        <taxon>Hyphomicrobiales</taxon>
        <taxon>Phyllobacteriaceae</taxon>
        <taxon>Allomesorhizobium</taxon>
    </lineage>
</organism>
<protein>
    <submittedName>
        <fullName evidence="2">Uncharacterized protein</fullName>
    </submittedName>
</protein>
<feature type="transmembrane region" description="Helical" evidence="1">
    <location>
        <begin position="81"/>
        <end position="101"/>
    </location>
</feature>
<dbReference type="AlphaFoldDB" id="H0HNF8"/>
<keyword evidence="3" id="KW-1185">Reference proteome</keyword>
<keyword evidence="1" id="KW-1133">Transmembrane helix</keyword>
<keyword evidence="1" id="KW-0812">Transmembrane</keyword>
<feature type="transmembrane region" description="Helical" evidence="1">
    <location>
        <begin position="40"/>
        <end position="61"/>
    </location>
</feature>
<reference evidence="2 3" key="1">
    <citation type="journal article" date="2012" name="J. Bacteriol.">
        <title>Draft Genome Sequence of Mesorhizobium alhagi CCNWXJ12-2T, a Novel Salt-Resistant Species Isolated from the Desert of Northwestern China.</title>
        <authorList>
            <person name="Zhou M."/>
            <person name="Chen W."/>
            <person name="Chen H."/>
            <person name="Wei G."/>
        </authorList>
    </citation>
    <scope>NUCLEOTIDE SEQUENCE [LARGE SCALE GENOMIC DNA]</scope>
    <source>
        <strain evidence="2 3">CCNWXJ12-2</strain>
    </source>
</reference>
<proteinExistence type="predicted"/>
<dbReference type="EMBL" id="AHAM01000057">
    <property type="protein sequence ID" value="EHK57730.1"/>
    <property type="molecule type" value="Genomic_DNA"/>
</dbReference>
<dbReference type="PATRIC" id="fig|1107882.3.peg.1640"/>
<dbReference type="Proteomes" id="UP000003250">
    <property type="component" value="Unassembled WGS sequence"/>
</dbReference>
<keyword evidence="1" id="KW-0472">Membrane</keyword>
<name>H0HNF8_9HYPH</name>
<dbReference type="RefSeq" id="WP_008835320.1">
    <property type="nucleotide sequence ID" value="NZ_AHAM01000057.1"/>
</dbReference>
<evidence type="ECO:0000313" key="3">
    <source>
        <dbReference type="Proteomes" id="UP000003250"/>
    </source>
</evidence>
<evidence type="ECO:0000256" key="1">
    <source>
        <dbReference type="SAM" id="Phobius"/>
    </source>
</evidence>
<accession>H0HNF8</accession>
<sequence length="111" mass="11984">MTLHEILVSMGINPSVLAAGTAGGILRALSRRRFKVREMLASPVCGALAAAYLTEPTIHYLRAVGWPLPPDSATLATEHATAFLIGVIAMWIADILFEVIVRRFKPLDSAD</sequence>
<dbReference type="OrthoDB" id="8084480at2"/>